<dbReference type="PANTHER" id="PTHR34322:SF2">
    <property type="entry name" value="TRANSPOSASE IS200-LIKE DOMAIN-CONTAINING PROTEIN"/>
    <property type="match status" value="1"/>
</dbReference>
<protein>
    <submittedName>
        <fullName evidence="2">Transposase</fullName>
    </submittedName>
</protein>
<dbReference type="GO" id="GO:0006313">
    <property type="term" value="P:DNA transposition"/>
    <property type="evidence" value="ECO:0007669"/>
    <property type="project" value="InterPro"/>
</dbReference>
<dbReference type="RefSeq" id="WP_136864210.1">
    <property type="nucleotide sequence ID" value="NZ_SWCJ01000012.1"/>
</dbReference>
<dbReference type="AlphaFoldDB" id="A0A4U1BNJ7"/>
<dbReference type="GO" id="GO:0004803">
    <property type="term" value="F:transposase activity"/>
    <property type="evidence" value="ECO:0007669"/>
    <property type="project" value="InterPro"/>
</dbReference>
<dbReference type="OrthoDB" id="9814067at2"/>
<evidence type="ECO:0000259" key="1">
    <source>
        <dbReference type="SMART" id="SM01321"/>
    </source>
</evidence>
<sequence>MPKARKQQVSLEDTRYYHCVTRCVRRAYLCGKDPYTGQSYEHRREWVQNRLLSLTQVFAVEVLSFAVMSNHTHVVLYVNTDVAKSWSELEVIERWHQLFGGTNLTRKYVDAQERESMESWELHQVEKLIAEYRQRFTDISWFMRALNEYIARQANKEDKCTGRFWEGRFKSQALLDEQALLSCMAYVDLNPIRADIAKTPESSNFTSIQMRIRAALQGKQPERLKAFDSKDIEYSTLPCHLNDYLELIEFSGRAIREGKTGHITKGTEDILTRLSIDIESWMELTQGFEYQFCHLAGREQSMRSCRQADNLSRIRGAPQAKRLLA</sequence>
<dbReference type="SMART" id="SM01321">
    <property type="entry name" value="Y1_Tnp"/>
    <property type="match status" value="1"/>
</dbReference>
<dbReference type="Proteomes" id="UP000305675">
    <property type="component" value="Unassembled WGS sequence"/>
</dbReference>
<gene>
    <name evidence="2" type="ORF">FCL42_14855</name>
</gene>
<dbReference type="Gene3D" id="3.30.70.1290">
    <property type="entry name" value="Transposase IS200-like"/>
    <property type="match status" value="1"/>
</dbReference>
<dbReference type="InterPro" id="IPR036515">
    <property type="entry name" value="Transposase_17_sf"/>
</dbReference>
<dbReference type="SUPFAM" id="SSF143422">
    <property type="entry name" value="Transposase IS200-like"/>
    <property type="match status" value="1"/>
</dbReference>
<dbReference type="GO" id="GO:0003677">
    <property type="term" value="F:DNA binding"/>
    <property type="evidence" value="ECO:0007669"/>
    <property type="project" value="InterPro"/>
</dbReference>
<comment type="caution">
    <text evidence="2">The sequence shown here is derived from an EMBL/GenBank/DDBJ whole genome shotgun (WGS) entry which is preliminary data.</text>
</comment>
<proteinExistence type="predicted"/>
<dbReference type="InterPro" id="IPR002686">
    <property type="entry name" value="Transposase_17"/>
</dbReference>
<dbReference type="EMBL" id="SWCJ01000012">
    <property type="protein sequence ID" value="TKB53342.1"/>
    <property type="molecule type" value="Genomic_DNA"/>
</dbReference>
<dbReference type="PANTHER" id="PTHR34322">
    <property type="entry name" value="TRANSPOSASE, Y1_TNP DOMAIN-CONTAINING"/>
    <property type="match status" value="1"/>
</dbReference>
<evidence type="ECO:0000313" key="3">
    <source>
        <dbReference type="Proteomes" id="UP000305675"/>
    </source>
</evidence>
<evidence type="ECO:0000313" key="2">
    <source>
        <dbReference type="EMBL" id="TKB53342.1"/>
    </source>
</evidence>
<organism evidence="2 3">
    <name type="scientific">Ferrimonas aestuarii</name>
    <dbReference type="NCBI Taxonomy" id="2569539"/>
    <lineage>
        <taxon>Bacteria</taxon>
        <taxon>Pseudomonadati</taxon>
        <taxon>Pseudomonadota</taxon>
        <taxon>Gammaproteobacteria</taxon>
        <taxon>Alteromonadales</taxon>
        <taxon>Ferrimonadaceae</taxon>
        <taxon>Ferrimonas</taxon>
    </lineage>
</organism>
<feature type="domain" description="Transposase IS200-like" evidence="1">
    <location>
        <begin position="12"/>
        <end position="190"/>
    </location>
</feature>
<accession>A0A4U1BNJ7</accession>
<reference evidence="2 3" key="1">
    <citation type="submission" date="2019-04" db="EMBL/GenBank/DDBJ databases">
        <authorList>
            <person name="Hwang J.C."/>
        </authorList>
    </citation>
    <scope>NUCLEOTIDE SEQUENCE [LARGE SCALE GENOMIC DNA]</scope>
    <source>
        <strain evidence="2 3">IMCC35002</strain>
    </source>
</reference>
<name>A0A4U1BNJ7_9GAMM</name>
<keyword evidence="3" id="KW-1185">Reference proteome</keyword>